<dbReference type="CDD" id="cd00033">
    <property type="entry name" value="CCP"/>
    <property type="match status" value="6"/>
</dbReference>
<proteinExistence type="predicted"/>
<keyword evidence="4 6" id="KW-1015">Disulfide bond</keyword>
<organism evidence="7 8">
    <name type="scientific">Owenia fusiformis</name>
    <name type="common">Polychaete worm</name>
    <dbReference type="NCBI Taxonomy" id="6347"/>
    <lineage>
        <taxon>Eukaryota</taxon>
        <taxon>Metazoa</taxon>
        <taxon>Spiralia</taxon>
        <taxon>Lophotrochozoa</taxon>
        <taxon>Annelida</taxon>
        <taxon>Polychaeta</taxon>
        <taxon>Sedentaria</taxon>
        <taxon>Canalipalpata</taxon>
        <taxon>Sabellida</taxon>
        <taxon>Oweniida</taxon>
        <taxon>Oweniidae</taxon>
        <taxon>Owenia</taxon>
    </lineage>
</organism>
<reference evidence="7" key="1">
    <citation type="submission" date="2022-03" db="EMBL/GenBank/DDBJ databases">
        <authorList>
            <person name="Martin C."/>
        </authorList>
    </citation>
    <scope>NUCLEOTIDE SEQUENCE</scope>
</reference>
<protein>
    <submittedName>
        <fullName evidence="7">Uncharacterized protein</fullName>
    </submittedName>
</protein>
<dbReference type="Proteomes" id="UP000749559">
    <property type="component" value="Unassembled WGS sequence"/>
</dbReference>
<dbReference type="Gene3D" id="2.10.70.10">
    <property type="entry name" value="Complement Module, domain 1"/>
    <property type="match status" value="6"/>
</dbReference>
<dbReference type="PANTHER" id="PTHR46393:SF7">
    <property type="entry name" value="COMPLEMENT C2"/>
    <property type="match status" value="1"/>
</dbReference>
<dbReference type="PANTHER" id="PTHR46393">
    <property type="entry name" value="SUSHI DOMAIN-CONTAINING PROTEIN"/>
    <property type="match status" value="1"/>
</dbReference>
<dbReference type="Pfam" id="PF00084">
    <property type="entry name" value="Sushi"/>
    <property type="match status" value="6"/>
</dbReference>
<keyword evidence="3" id="KW-0677">Repeat</keyword>
<keyword evidence="8" id="KW-1185">Reference proteome</keyword>
<evidence type="ECO:0000256" key="5">
    <source>
        <dbReference type="ARBA" id="ARBA00023180"/>
    </source>
</evidence>
<evidence type="ECO:0000313" key="8">
    <source>
        <dbReference type="Proteomes" id="UP000749559"/>
    </source>
</evidence>
<accession>A0A8J1UU98</accession>
<dbReference type="OrthoDB" id="6127264at2759"/>
<name>A0A8J1UU98_OWEFU</name>
<feature type="disulfide bond" evidence="6">
    <location>
        <begin position="99"/>
        <end position="126"/>
    </location>
</feature>
<keyword evidence="5" id="KW-0325">Glycoprotein</keyword>
<gene>
    <name evidence="7" type="ORF">OFUS_LOCUS24237</name>
</gene>
<keyword evidence="2" id="KW-0732">Signal</keyword>
<dbReference type="SUPFAM" id="SSF57535">
    <property type="entry name" value="Complement control module/SCR domain"/>
    <property type="match status" value="6"/>
</dbReference>
<comment type="caution">
    <text evidence="7">The sequence shown here is derived from an EMBL/GenBank/DDBJ whole genome shotgun (WGS) entry which is preliminary data.</text>
</comment>
<dbReference type="InterPro" id="IPR000436">
    <property type="entry name" value="Sushi_SCR_CCP_dom"/>
</dbReference>
<dbReference type="AlphaFoldDB" id="A0A8J1UU98"/>
<evidence type="ECO:0000256" key="4">
    <source>
        <dbReference type="ARBA" id="ARBA00023157"/>
    </source>
</evidence>
<evidence type="ECO:0000256" key="1">
    <source>
        <dbReference type="ARBA" id="ARBA00022659"/>
    </source>
</evidence>
<dbReference type="SMART" id="SM00032">
    <property type="entry name" value="CCP"/>
    <property type="match status" value="6"/>
</dbReference>
<feature type="disulfide bond" evidence="6">
    <location>
        <begin position="198"/>
        <end position="241"/>
    </location>
</feature>
<evidence type="ECO:0000256" key="2">
    <source>
        <dbReference type="ARBA" id="ARBA00022729"/>
    </source>
</evidence>
<evidence type="ECO:0000256" key="6">
    <source>
        <dbReference type="PROSITE-ProRule" id="PRU00302"/>
    </source>
</evidence>
<sequence length="495" mass="54258">MTDTIQNLFGTLDTIMKGIESLVSSQTDMMSKIQCIEATMGEPTKRIKMACNQTGKWKERRLNCTKINKCVDLAIPKNARMVAGRLTDNSVGDSTVFECEESFKAFGKKEIRCLKGGSWSDRPVQCKASGKCPDIFPGDTRGLILLTGKPSNNVYEDQVTFTCEPGLVLWGDDQIKCMFESVWTQKTPICIKMSLTECPALSIPENGYITNGKLSNNTIGDSVTFVCDPGYTLDGSPTLTCLKRSTLASPWLPWNFTDGLVWDITMPVCRLSNTGDCPDLVLPKHGYLIGGGHLTGNKVGDRIVGSCRKPYVREKGRRALECLSDGNWDTIMFKCLESKFTCPTVTLDTNSKLVVLRGQLSGNKYSDSIVFGCQSGYAILGNIYYMVCHKTGRWAQPIPVCKESGCMSLETVLEHGTVKGTVESGRYSNGATLRYECDECYQLIGADSRTCQMTGVWSPVHPPNCIEPDGVLTPVVVESGNILTHVVVEPGDALL</sequence>
<feature type="disulfide bond" evidence="6">
    <location>
        <begin position="163"/>
        <end position="190"/>
    </location>
</feature>
<evidence type="ECO:0000313" key="7">
    <source>
        <dbReference type="EMBL" id="CAH1800339.1"/>
    </source>
</evidence>
<dbReference type="InterPro" id="IPR035976">
    <property type="entry name" value="Sushi/SCR/CCP_sf"/>
</dbReference>
<feature type="disulfide bond" evidence="6">
    <location>
        <begin position="70"/>
        <end position="113"/>
    </location>
</feature>
<comment type="caution">
    <text evidence="6">Lacks conserved residue(s) required for the propagation of feature annotation.</text>
</comment>
<keyword evidence="1 6" id="KW-0768">Sushi</keyword>
<dbReference type="PROSITE" id="PS50923">
    <property type="entry name" value="SUSHI"/>
    <property type="match status" value="6"/>
</dbReference>
<dbReference type="EMBL" id="CAIIXF020000012">
    <property type="protein sequence ID" value="CAH1800339.1"/>
    <property type="molecule type" value="Genomic_DNA"/>
</dbReference>
<evidence type="ECO:0000256" key="3">
    <source>
        <dbReference type="ARBA" id="ARBA00022737"/>
    </source>
</evidence>